<reference evidence="1 2" key="1">
    <citation type="submission" date="2017-01" db="EMBL/GenBank/DDBJ databases">
        <title>Deconstructing symbiosis and pathogenesis requirements using a combined genomic-metabolomic approach.</title>
        <authorList>
            <person name="Tobias N.J."/>
            <person name="Wolff H."/>
            <person name="Djahanschiri B."/>
            <person name="Ebersberger I."/>
            <person name="Bode H.B."/>
        </authorList>
    </citation>
    <scope>NUCLEOTIDE SEQUENCE [LARGE SCALE GENOMIC DNA]</scope>
    <source>
        <strain evidence="1 2">DSM 4764</strain>
    </source>
</reference>
<accession>A0A1Y2SVF7</accession>
<evidence type="ECO:0000313" key="2">
    <source>
        <dbReference type="Proteomes" id="UP000194204"/>
    </source>
</evidence>
<proteinExistence type="predicted"/>
<protein>
    <submittedName>
        <fullName evidence="1">Uncharacterized protein</fullName>
    </submittedName>
</protein>
<gene>
    <name evidence="1" type="ORF">Xbed_00198</name>
</gene>
<dbReference type="EMBL" id="MUBK01000001">
    <property type="protein sequence ID" value="OTA21949.1"/>
    <property type="molecule type" value="Genomic_DNA"/>
</dbReference>
<sequence>MFYIFIQYDYMYCMIYNPLITLKDNALFFYYIETKNLEYILYYKDSICLLNNLTLIFILDVNCYKNKWD</sequence>
<organism evidence="1 2">
    <name type="scientific">Xenorhabdus beddingii</name>
    <dbReference type="NCBI Taxonomy" id="40578"/>
    <lineage>
        <taxon>Bacteria</taxon>
        <taxon>Pseudomonadati</taxon>
        <taxon>Pseudomonadota</taxon>
        <taxon>Gammaproteobacteria</taxon>
        <taxon>Enterobacterales</taxon>
        <taxon>Morganellaceae</taxon>
        <taxon>Xenorhabdus</taxon>
    </lineage>
</organism>
<dbReference type="AlphaFoldDB" id="A0A1Y2SVF7"/>
<dbReference type="Proteomes" id="UP000194204">
    <property type="component" value="Unassembled WGS sequence"/>
</dbReference>
<comment type="caution">
    <text evidence="1">The sequence shown here is derived from an EMBL/GenBank/DDBJ whole genome shotgun (WGS) entry which is preliminary data.</text>
</comment>
<evidence type="ECO:0000313" key="1">
    <source>
        <dbReference type="EMBL" id="OTA21949.1"/>
    </source>
</evidence>
<keyword evidence="2" id="KW-1185">Reference proteome</keyword>
<name>A0A1Y2SVF7_9GAMM</name>